<dbReference type="AlphaFoldDB" id="A0A9D2C4R1"/>
<gene>
    <name evidence="1" type="ORF">H9831_02115</name>
</gene>
<proteinExistence type="predicted"/>
<accession>A0A9D2C4R1</accession>
<protein>
    <submittedName>
        <fullName evidence="1">Uncharacterized protein</fullName>
    </submittedName>
</protein>
<dbReference type="Proteomes" id="UP000824007">
    <property type="component" value="Unassembled WGS sequence"/>
</dbReference>
<organism evidence="1 2">
    <name type="scientific">Candidatus Eisenbergiella pullistercoris</name>
    <dbReference type="NCBI Taxonomy" id="2838555"/>
    <lineage>
        <taxon>Bacteria</taxon>
        <taxon>Bacillati</taxon>
        <taxon>Bacillota</taxon>
        <taxon>Clostridia</taxon>
        <taxon>Lachnospirales</taxon>
        <taxon>Lachnospiraceae</taxon>
        <taxon>Eisenbergiella</taxon>
    </lineage>
</organism>
<name>A0A9D2C4R1_9FIRM</name>
<evidence type="ECO:0000313" key="2">
    <source>
        <dbReference type="Proteomes" id="UP000824007"/>
    </source>
</evidence>
<dbReference type="EMBL" id="DXDD01000025">
    <property type="protein sequence ID" value="HIY59467.1"/>
    <property type="molecule type" value="Genomic_DNA"/>
</dbReference>
<comment type="caution">
    <text evidence="1">The sequence shown here is derived from an EMBL/GenBank/DDBJ whole genome shotgun (WGS) entry which is preliminary data.</text>
</comment>
<sequence length="164" mass="19588">MAAFIREDWEKHDALSAGQRREIYQILIDSECEYLGIEPVLVQISEEYGWKTHAEYEEENRIITMMEYGMEKDTPEVIQTLCHEVYHAYTRDLVDAFSHISHEEENLLIFRQVRELERGYERYKKDGSYEEYYNNPVEEYARSYAQARAEAYCRYLPGGETVSR</sequence>
<reference evidence="1" key="1">
    <citation type="journal article" date="2021" name="PeerJ">
        <title>Extensive microbial diversity within the chicken gut microbiome revealed by metagenomics and culture.</title>
        <authorList>
            <person name="Gilroy R."/>
            <person name="Ravi A."/>
            <person name="Getino M."/>
            <person name="Pursley I."/>
            <person name="Horton D.L."/>
            <person name="Alikhan N.F."/>
            <person name="Baker D."/>
            <person name="Gharbi K."/>
            <person name="Hall N."/>
            <person name="Watson M."/>
            <person name="Adriaenssens E.M."/>
            <person name="Foster-Nyarko E."/>
            <person name="Jarju S."/>
            <person name="Secka A."/>
            <person name="Antonio M."/>
            <person name="Oren A."/>
            <person name="Chaudhuri R.R."/>
            <person name="La Ragione R."/>
            <person name="Hildebrand F."/>
            <person name="Pallen M.J."/>
        </authorList>
    </citation>
    <scope>NUCLEOTIDE SEQUENCE</scope>
    <source>
        <strain evidence="1">ChiSxjej3B15-24422</strain>
    </source>
</reference>
<evidence type="ECO:0000313" key="1">
    <source>
        <dbReference type="EMBL" id="HIY59467.1"/>
    </source>
</evidence>
<reference evidence="1" key="2">
    <citation type="submission" date="2021-04" db="EMBL/GenBank/DDBJ databases">
        <authorList>
            <person name="Gilroy R."/>
        </authorList>
    </citation>
    <scope>NUCLEOTIDE SEQUENCE</scope>
    <source>
        <strain evidence="1">ChiSxjej3B15-24422</strain>
    </source>
</reference>